<dbReference type="RefSeq" id="WP_179541661.1">
    <property type="nucleotide sequence ID" value="NZ_BAAALL010000011.1"/>
</dbReference>
<keyword evidence="2" id="KW-1133">Transmembrane helix</keyword>
<feature type="transmembrane region" description="Helical" evidence="2">
    <location>
        <begin position="276"/>
        <end position="298"/>
    </location>
</feature>
<sequence length="329" mass="35096">MTQQPGHPGPGPDDEYTEQNAEETPEGGAGQEGAQPTQPYPESGFPGAQEPIPDPLAEPVSGASAASAPEAGLPYDQQQPEVQQGWDAGQQSHSGAPGQEPVSGQGYDPAQGSYEAQQPGSQPGYAQGYGQPGPESQGAYEQPHQGYYGQQVPPEQAAQSAGSAQPAYGYGQQQDPYAAQQPHYGQQYGGQPYGQPYEQQYQQHYPQPPQAGAPGHAPAGNSVEGKGFISALFDFTFQSFVTVKFAKFIYIILMAFLVLGWVIAIISGFVTDPVVGLLALLLGWIPAAIYLILIRITLEFFIAMIRTSQSTAGVRVEIEELRGELRDRA</sequence>
<reference evidence="3 4" key="1">
    <citation type="submission" date="2020-07" db="EMBL/GenBank/DDBJ databases">
        <title>Sequencing the genomes of 1000 actinobacteria strains.</title>
        <authorList>
            <person name="Klenk H.-P."/>
        </authorList>
    </citation>
    <scope>NUCLEOTIDE SEQUENCE [LARGE SCALE GENOMIC DNA]</scope>
    <source>
        <strain evidence="3 4">DSM 15475</strain>
    </source>
</reference>
<feature type="compositionally biased region" description="Low complexity" evidence="1">
    <location>
        <begin position="116"/>
        <end position="134"/>
    </location>
</feature>
<organism evidence="3 4">
    <name type="scientific">Nesterenkonia xinjiangensis</name>
    <dbReference type="NCBI Taxonomy" id="225327"/>
    <lineage>
        <taxon>Bacteria</taxon>
        <taxon>Bacillati</taxon>
        <taxon>Actinomycetota</taxon>
        <taxon>Actinomycetes</taxon>
        <taxon>Micrococcales</taxon>
        <taxon>Micrococcaceae</taxon>
        <taxon>Nesterenkonia</taxon>
    </lineage>
</organism>
<dbReference type="EMBL" id="JACCFY010000001">
    <property type="protein sequence ID" value="NYJ78301.1"/>
    <property type="molecule type" value="Genomic_DNA"/>
</dbReference>
<dbReference type="Proteomes" id="UP000535437">
    <property type="component" value="Unassembled WGS sequence"/>
</dbReference>
<evidence type="ECO:0008006" key="5">
    <source>
        <dbReference type="Google" id="ProtNLM"/>
    </source>
</evidence>
<keyword evidence="4" id="KW-1185">Reference proteome</keyword>
<evidence type="ECO:0000313" key="3">
    <source>
        <dbReference type="EMBL" id="NYJ78301.1"/>
    </source>
</evidence>
<feature type="region of interest" description="Disordered" evidence="1">
    <location>
        <begin position="1"/>
        <end position="175"/>
    </location>
</feature>
<feature type="transmembrane region" description="Helical" evidence="2">
    <location>
        <begin position="248"/>
        <end position="270"/>
    </location>
</feature>
<dbReference type="InterPro" id="IPR025557">
    <property type="entry name" value="DUF4282"/>
</dbReference>
<protein>
    <recommendedName>
        <fullName evidence="5">DUF4282 domain-containing protein</fullName>
    </recommendedName>
</protein>
<comment type="caution">
    <text evidence="3">The sequence shown here is derived from an EMBL/GenBank/DDBJ whole genome shotgun (WGS) entry which is preliminary data.</text>
</comment>
<evidence type="ECO:0000256" key="1">
    <source>
        <dbReference type="SAM" id="MobiDB-lite"/>
    </source>
</evidence>
<keyword evidence="2" id="KW-0472">Membrane</keyword>
<gene>
    <name evidence="3" type="ORF">HNR09_001712</name>
</gene>
<dbReference type="AlphaFoldDB" id="A0A7Z0GNE3"/>
<feature type="compositionally biased region" description="Acidic residues" evidence="1">
    <location>
        <begin position="12"/>
        <end position="25"/>
    </location>
</feature>
<name>A0A7Z0GNE3_9MICC</name>
<feature type="compositionally biased region" description="Low complexity" evidence="1">
    <location>
        <begin position="153"/>
        <end position="167"/>
    </location>
</feature>
<accession>A0A7Z0GNE3</accession>
<dbReference type="Pfam" id="PF14110">
    <property type="entry name" value="DUF4282"/>
    <property type="match status" value="1"/>
</dbReference>
<keyword evidence="2" id="KW-0812">Transmembrane</keyword>
<proteinExistence type="predicted"/>
<feature type="compositionally biased region" description="Low complexity" evidence="1">
    <location>
        <begin position="57"/>
        <end position="72"/>
    </location>
</feature>
<evidence type="ECO:0000313" key="4">
    <source>
        <dbReference type="Proteomes" id="UP000535437"/>
    </source>
</evidence>
<evidence type="ECO:0000256" key="2">
    <source>
        <dbReference type="SAM" id="Phobius"/>
    </source>
</evidence>